<dbReference type="Gene3D" id="2.60.120.10">
    <property type="entry name" value="Jelly Rolls"/>
    <property type="match status" value="1"/>
</dbReference>
<evidence type="ECO:0000313" key="5">
    <source>
        <dbReference type="EMBL" id="MEL4456280.1"/>
    </source>
</evidence>
<keyword evidence="1" id="KW-0805">Transcription regulation</keyword>
<proteinExistence type="predicted"/>
<feature type="domain" description="HTH araC/xylS-type" evidence="4">
    <location>
        <begin position="179"/>
        <end position="278"/>
    </location>
</feature>
<dbReference type="InterPro" id="IPR018060">
    <property type="entry name" value="HTH_AraC"/>
</dbReference>
<keyword evidence="3" id="KW-0804">Transcription</keyword>
<evidence type="ECO:0000256" key="2">
    <source>
        <dbReference type="ARBA" id="ARBA00023125"/>
    </source>
</evidence>
<organism evidence="5 6">
    <name type="scientific">Lutimonas vermicola</name>
    <dbReference type="NCBI Taxonomy" id="414288"/>
    <lineage>
        <taxon>Bacteria</taxon>
        <taxon>Pseudomonadati</taxon>
        <taxon>Bacteroidota</taxon>
        <taxon>Flavobacteriia</taxon>
        <taxon>Flavobacteriales</taxon>
        <taxon>Flavobacteriaceae</taxon>
        <taxon>Lutimonas</taxon>
    </lineage>
</organism>
<dbReference type="RefSeq" id="WP_342160369.1">
    <property type="nucleotide sequence ID" value="NZ_JBCDNA010000002.1"/>
</dbReference>
<gene>
    <name evidence="5" type="ORF">AABB81_10265</name>
</gene>
<dbReference type="PANTHER" id="PTHR43280:SF27">
    <property type="entry name" value="TRANSCRIPTIONAL REGULATOR MTLR"/>
    <property type="match status" value="1"/>
</dbReference>
<dbReference type="InterPro" id="IPR018062">
    <property type="entry name" value="HTH_AraC-typ_CS"/>
</dbReference>
<reference evidence="5 6" key="1">
    <citation type="submission" date="2024-04" db="EMBL/GenBank/DDBJ databases">
        <title>whole genome sequencing of Lutimonas vermicola strain IMCC1616.</title>
        <authorList>
            <person name="Bae S.S."/>
        </authorList>
    </citation>
    <scope>NUCLEOTIDE SEQUENCE [LARGE SCALE GENOMIC DNA]</scope>
    <source>
        <strain evidence="5 6">IMCC1616</strain>
    </source>
</reference>
<dbReference type="InterPro" id="IPR014710">
    <property type="entry name" value="RmlC-like_jellyroll"/>
</dbReference>
<keyword evidence="2" id="KW-0238">DNA-binding</keyword>
<evidence type="ECO:0000259" key="4">
    <source>
        <dbReference type="PROSITE" id="PS01124"/>
    </source>
</evidence>
<dbReference type="Gene3D" id="1.10.10.60">
    <property type="entry name" value="Homeodomain-like"/>
    <property type="match status" value="2"/>
</dbReference>
<dbReference type="InterPro" id="IPR013096">
    <property type="entry name" value="Cupin_2"/>
</dbReference>
<name>A0ABU9L594_9FLAO</name>
<dbReference type="InterPro" id="IPR009057">
    <property type="entry name" value="Homeodomain-like_sf"/>
</dbReference>
<dbReference type="PRINTS" id="PR00032">
    <property type="entry name" value="HTHARAC"/>
</dbReference>
<comment type="caution">
    <text evidence="5">The sequence shown here is derived from an EMBL/GenBank/DDBJ whole genome shotgun (WGS) entry which is preliminary data.</text>
</comment>
<protein>
    <submittedName>
        <fullName evidence="5">AraC family transcriptional regulator</fullName>
    </submittedName>
</protein>
<dbReference type="PROSITE" id="PS01124">
    <property type="entry name" value="HTH_ARAC_FAMILY_2"/>
    <property type="match status" value="1"/>
</dbReference>
<evidence type="ECO:0000256" key="1">
    <source>
        <dbReference type="ARBA" id="ARBA00023015"/>
    </source>
</evidence>
<dbReference type="PROSITE" id="PS00041">
    <property type="entry name" value="HTH_ARAC_FAMILY_1"/>
    <property type="match status" value="1"/>
</dbReference>
<dbReference type="InterPro" id="IPR020449">
    <property type="entry name" value="Tscrpt_reg_AraC-type_HTH"/>
</dbReference>
<dbReference type="SUPFAM" id="SSF46689">
    <property type="entry name" value="Homeodomain-like"/>
    <property type="match status" value="2"/>
</dbReference>
<dbReference type="EMBL" id="JBCDNA010000002">
    <property type="protein sequence ID" value="MEL4456280.1"/>
    <property type="molecule type" value="Genomic_DNA"/>
</dbReference>
<dbReference type="InterPro" id="IPR011051">
    <property type="entry name" value="RmlC_Cupin_sf"/>
</dbReference>
<dbReference type="Pfam" id="PF07883">
    <property type="entry name" value="Cupin_2"/>
    <property type="match status" value="1"/>
</dbReference>
<accession>A0ABU9L594</accession>
<dbReference type="PANTHER" id="PTHR43280">
    <property type="entry name" value="ARAC-FAMILY TRANSCRIPTIONAL REGULATOR"/>
    <property type="match status" value="1"/>
</dbReference>
<evidence type="ECO:0000313" key="6">
    <source>
        <dbReference type="Proteomes" id="UP001474120"/>
    </source>
</evidence>
<dbReference type="SUPFAM" id="SSF51182">
    <property type="entry name" value="RmlC-like cupins"/>
    <property type="match status" value="1"/>
</dbReference>
<keyword evidence="6" id="KW-1185">Reference proteome</keyword>
<dbReference type="Proteomes" id="UP001474120">
    <property type="component" value="Unassembled WGS sequence"/>
</dbReference>
<sequence>MKVLPFKIPKPENATLVVQEDLVPKLYDKLHQHQEIQISLIKKGEGSFIIGDCVGEFKEGEIFIIGENLPHVFRNDPLEGPVHMVSLFFMKSTYGDQFFNLPEFKGIQHVFESSSSGIRLEGHQKKLIHLIEMLSGQSKLHRFISFLEILDTISKEDCTNLSSAIYTKSYGEEEGKRMRDIFEFTLNHFDSNVSLGQVAGVANMSPNAFCRYFKQRTNKTYINFLLDIRVGHACKLLSKKTDLSIAEISFKSGFNNLTNFNRKFKSIKGMTPSEFRNKS</sequence>
<dbReference type="SMART" id="SM00342">
    <property type="entry name" value="HTH_ARAC"/>
    <property type="match status" value="1"/>
</dbReference>
<evidence type="ECO:0000256" key="3">
    <source>
        <dbReference type="ARBA" id="ARBA00023163"/>
    </source>
</evidence>
<dbReference type="Pfam" id="PF12833">
    <property type="entry name" value="HTH_18"/>
    <property type="match status" value="1"/>
</dbReference>